<accession>A0A316D4J9</accession>
<dbReference type="RefSeq" id="WP_109690672.1">
    <property type="nucleotide sequence ID" value="NZ_QGGL01000017.1"/>
</dbReference>
<name>A0A316D4J9_9BACL</name>
<dbReference type="AlphaFoldDB" id="A0A316D4J9"/>
<proteinExistence type="predicted"/>
<sequence>MLTAAQREDLNNWKDDLLINLNRAKAELSSLQREVERLKFRWEVAKGLPETPLKQNVVQSTEKDWVKAQNTLNREEFRLNNDIENNGMILNEIETLLS</sequence>
<keyword evidence="1" id="KW-0175">Coiled coil</keyword>
<organism evidence="2 3">
    <name type="scientific">Tumebacillus permanentifrigoris</name>
    <dbReference type="NCBI Taxonomy" id="378543"/>
    <lineage>
        <taxon>Bacteria</taxon>
        <taxon>Bacillati</taxon>
        <taxon>Bacillota</taxon>
        <taxon>Bacilli</taxon>
        <taxon>Bacillales</taxon>
        <taxon>Alicyclobacillaceae</taxon>
        <taxon>Tumebacillus</taxon>
    </lineage>
</organism>
<comment type="caution">
    <text evidence="2">The sequence shown here is derived from an EMBL/GenBank/DDBJ whole genome shotgun (WGS) entry which is preliminary data.</text>
</comment>
<keyword evidence="3" id="KW-1185">Reference proteome</keyword>
<gene>
    <name evidence="2" type="ORF">C7459_117109</name>
</gene>
<evidence type="ECO:0000313" key="3">
    <source>
        <dbReference type="Proteomes" id="UP000245634"/>
    </source>
</evidence>
<evidence type="ECO:0000313" key="2">
    <source>
        <dbReference type="EMBL" id="PWK07510.1"/>
    </source>
</evidence>
<reference evidence="2 3" key="1">
    <citation type="submission" date="2018-05" db="EMBL/GenBank/DDBJ databases">
        <title>Genomic Encyclopedia of Type Strains, Phase IV (KMG-IV): sequencing the most valuable type-strain genomes for metagenomic binning, comparative biology and taxonomic classification.</title>
        <authorList>
            <person name="Goeker M."/>
        </authorList>
    </citation>
    <scope>NUCLEOTIDE SEQUENCE [LARGE SCALE GENOMIC DNA]</scope>
    <source>
        <strain evidence="2 3">DSM 18773</strain>
    </source>
</reference>
<feature type="coiled-coil region" evidence="1">
    <location>
        <begin position="14"/>
        <end position="41"/>
    </location>
</feature>
<evidence type="ECO:0000256" key="1">
    <source>
        <dbReference type="SAM" id="Coils"/>
    </source>
</evidence>
<protein>
    <submittedName>
        <fullName evidence="2">Uncharacterized protein</fullName>
    </submittedName>
</protein>
<dbReference type="EMBL" id="QGGL01000017">
    <property type="protein sequence ID" value="PWK07510.1"/>
    <property type="molecule type" value="Genomic_DNA"/>
</dbReference>
<dbReference type="Proteomes" id="UP000245634">
    <property type="component" value="Unassembled WGS sequence"/>
</dbReference>